<keyword evidence="3 7" id="KW-0479">Metal-binding</keyword>
<dbReference type="InterPro" id="IPR002023">
    <property type="entry name" value="NuoE-like"/>
</dbReference>
<keyword evidence="5 7" id="KW-0411">Iron-sulfur</keyword>
<feature type="region of interest" description="Disordered" evidence="8">
    <location>
        <begin position="1"/>
        <end position="20"/>
    </location>
</feature>
<dbReference type="GO" id="GO:0016491">
    <property type="term" value="F:oxidoreductase activity"/>
    <property type="evidence" value="ECO:0007669"/>
    <property type="project" value="UniProtKB-KW"/>
</dbReference>
<evidence type="ECO:0000256" key="8">
    <source>
        <dbReference type="SAM" id="MobiDB-lite"/>
    </source>
</evidence>
<evidence type="ECO:0000256" key="2">
    <source>
        <dbReference type="ARBA" id="ARBA00022714"/>
    </source>
</evidence>
<dbReference type="GO" id="GO:0046872">
    <property type="term" value="F:metal ion binding"/>
    <property type="evidence" value="ECO:0007669"/>
    <property type="project" value="UniProtKB-KW"/>
</dbReference>
<dbReference type="KEGG" id="bpt:Bpet3683"/>
<reference evidence="9 10" key="1">
    <citation type="journal article" date="2008" name="BMC Genomics">
        <title>The missing link: Bordetella petrii is endowed with both the metabolic versatility of environmental bacteria and virulence traits of pathogenic Bordetellae.</title>
        <authorList>
            <person name="Gross R."/>
            <person name="Guzman C.A."/>
            <person name="Sebaihia M."/>
            <person name="Martins Dos Santos V.A."/>
            <person name="Pieper D.H."/>
            <person name="Koebnik R."/>
            <person name="Lechner M."/>
            <person name="Bartels D."/>
            <person name="Buhrmester J."/>
            <person name="Choudhuri J.V."/>
            <person name="Ebensen T."/>
            <person name="Gaigalat L."/>
            <person name="Herrmann S."/>
            <person name="Khachane A.N."/>
            <person name="Larisch C."/>
            <person name="Link S."/>
            <person name="Linke B."/>
            <person name="Meyer F."/>
            <person name="Mormann S."/>
            <person name="Nakunst D."/>
            <person name="Rueckert C."/>
            <person name="Schneiker-Bekel S."/>
            <person name="Schulze K."/>
            <person name="Vorhoelter F.J."/>
            <person name="Yevsa T."/>
            <person name="Engle J.T."/>
            <person name="Goldman W.E."/>
            <person name="Puehler A."/>
            <person name="Goebel U.B."/>
            <person name="Goesmann A."/>
            <person name="Bloecker H."/>
            <person name="Kaiser O."/>
            <person name="Martinez-Arias R."/>
        </authorList>
    </citation>
    <scope>NUCLEOTIDE SEQUENCE [LARGE SCALE GENOMIC DNA]</scope>
    <source>
        <strain evidence="10">ATCC BAA-461 / DSM 12804 / CCUG 43448 / CIP 107267 / Se-1111R</strain>
    </source>
</reference>
<feature type="compositionally biased region" description="Low complexity" evidence="8">
    <location>
        <begin position="11"/>
        <end position="20"/>
    </location>
</feature>
<dbReference type="eggNOG" id="COG1905">
    <property type="taxonomic scope" value="Bacteria"/>
</dbReference>
<comment type="cofactor">
    <cofactor evidence="6">
        <name>[2Fe-2S] cluster</name>
        <dbReference type="ChEBI" id="CHEBI:190135"/>
    </cofactor>
</comment>
<feature type="binding site" evidence="7">
    <location>
        <position position="152"/>
    </location>
    <ligand>
        <name>[2Fe-2S] cluster</name>
        <dbReference type="ChEBI" id="CHEBI:190135"/>
    </ligand>
</feature>
<keyword evidence="2 7" id="KW-0001">2Fe-2S</keyword>
<dbReference type="EMBL" id="AM902716">
    <property type="protein sequence ID" value="CAP44026.1"/>
    <property type="molecule type" value="Genomic_DNA"/>
</dbReference>
<evidence type="ECO:0000256" key="4">
    <source>
        <dbReference type="ARBA" id="ARBA00023004"/>
    </source>
</evidence>
<dbReference type="PIRSF" id="PIRSF000216">
    <property type="entry name" value="NADH_DH_24kDa"/>
    <property type="match status" value="1"/>
</dbReference>
<evidence type="ECO:0000313" key="9">
    <source>
        <dbReference type="EMBL" id="CAP44026.1"/>
    </source>
</evidence>
<evidence type="ECO:0000256" key="6">
    <source>
        <dbReference type="ARBA" id="ARBA00034078"/>
    </source>
</evidence>
<dbReference type="InterPro" id="IPR041921">
    <property type="entry name" value="NuoE_N"/>
</dbReference>
<dbReference type="Gene3D" id="3.40.30.10">
    <property type="entry name" value="Glutaredoxin"/>
    <property type="match status" value="1"/>
</dbReference>
<dbReference type="GO" id="GO:0051537">
    <property type="term" value="F:2 iron, 2 sulfur cluster binding"/>
    <property type="evidence" value="ECO:0007669"/>
    <property type="project" value="UniProtKB-KW"/>
</dbReference>
<dbReference type="CDD" id="cd03081">
    <property type="entry name" value="TRX_Fd_NuoE_FDH_gamma"/>
    <property type="match status" value="1"/>
</dbReference>
<accession>A9I087</accession>
<evidence type="ECO:0000256" key="1">
    <source>
        <dbReference type="ARBA" id="ARBA00010643"/>
    </source>
</evidence>
<keyword evidence="9" id="KW-0560">Oxidoreductase</keyword>
<dbReference type="Proteomes" id="UP000001225">
    <property type="component" value="Chromosome"/>
</dbReference>
<name>A9I087_BORPD</name>
<keyword evidence="10" id="KW-1185">Reference proteome</keyword>
<comment type="cofactor">
    <cofactor evidence="7">
        <name>[2Fe-2S] cluster</name>
        <dbReference type="ChEBI" id="CHEBI:190135"/>
    </cofactor>
    <text evidence="7">Binds 1 [2Fe-2S] cluster.</text>
</comment>
<feature type="compositionally biased region" description="Polar residues" evidence="8">
    <location>
        <begin position="1"/>
        <end position="10"/>
    </location>
</feature>
<dbReference type="EC" id="1.2.1.2" evidence="9"/>
<dbReference type="Pfam" id="PF01257">
    <property type="entry name" value="2Fe-2S_thioredx"/>
    <property type="match status" value="1"/>
</dbReference>
<feature type="binding site" evidence="7">
    <location>
        <position position="148"/>
    </location>
    <ligand>
        <name>[2Fe-2S] cluster</name>
        <dbReference type="ChEBI" id="CHEBI:190135"/>
    </ligand>
</feature>
<dbReference type="STRING" id="94624.Bpet3683"/>
<dbReference type="Gene3D" id="1.10.10.1590">
    <property type="entry name" value="NADH-quinone oxidoreductase subunit E"/>
    <property type="match status" value="1"/>
</dbReference>
<dbReference type="PANTHER" id="PTHR43342">
    <property type="entry name" value="NADH-QUINONE OXIDOREDUCTASE, E SUBUNIT"/>
    <property type="match status" value="1"/>
</dbReference>
<evidence type="ECO:0000256" key="3">
    <source>
        <dbReference type="ARBA" id="ARBA00022723"/>
    </source>
</evidence>
<proteinExistence type="inferred from homology"/>
<dbReference type="NCBIfam" id="NF004638">
    <property type="entry name" value="PRK05988.1"/>
    <property type="match status" value="1"/>
</dbReference>
<dbReference type="SUPFAM" id="SSF52833">
    <property type="entry name" value="Thioredoxin-like"/>
    <property type="match status" value="1"/>
</dbReference>
<evidence type="ECO:0000256" key="5">
    <source>
        <dbReference type="ARBA" id="ARBA00023014"/>
    </source>
</evidence>
<gene>
    <name evidence="9" type="primary">fdsG</name>
    <name evidence="9" type="ordered locus">Bpet3683</name>
</gene>
<sequence>MPTSQAKQNPAGSAGARGGALALSAARQSESAAVAAAARAAERLQGQPGALLPILHAVQDELGCIPADAVPAIAEALNLSRAEVHGVLTFYPHFRTEPAGRHVLEVCRAESCQAMGGERLAEHARETLGCDFHGTSADGAVTLEPVYCLGLCAQSPAVMLDGQPHARVTPDKLGRLLSRATQSDEAQP</sequence>
<feature type="binding site" evidence="7">
    <location>
        <position position="107"/>
    </location>
    <ligand>
        <name>[2Fe-2S] cluster</name>
        <dbReference type="ChEBI" id="CHEBI:190135"/>
    </ligand>
</feature>
<evidence type="ECO:0000313" key="10">
    <source>
        <dbReference type="Proteomes" id="UP000001225"/>
    </source>
</evidence>
<feature type="binding site" evidence="7">
    <location>
        <position position="112"/>
    </location>
    <ligand>
        <name>[2Fe-2S] cluster</name>
        <dbReference type="ChEBI" id="CHEBI:190135"/>
    </ligand>
</feature>
<dbReference type="InterPro" id="IPR036249">
    <property type="entry name" value="Thioredoxin-like_sf"/>
</dbReference>
<evidence type="ECO:0000256" key="7">
    <source>
        <dbReference type="PIRSR" id="PIRSR000216-1"/>
    </source>
</evidence>
<organism evidence="9 10">
    <name type="scientific">Bordetella petrii (strain ATCC BAA-461 / DSM 12804 / CCUG 43448 / CIP 107267 / Se-1111R)</name>
    <dbReference type="NCBI Taxonomy" id="340100"/>
    <lineage>
        <taxon>Bacteria</taxon>
        <taxon>Pseudomonadati</taxon>
        <taxon>Pseudomonadota</taxon>
        <taxon>Betaproteobacteria</taxon>
        <taxon>Burkholderiales</taxon>
        <taxon>Alcaligenaceae</taxon>
        <taxon>Bordetella</taxon>
    </lineage>
</organism>
<protein>
    <submittedName>
        <fullName evidence="9">NAD-dependent formate dehydrogenase gamma subunit</fullName>
        <ecNumber evidence="9">1.2.1.2</ecNumber>
    </submittedName>
</protein>
<comment type="similarity">
    <text evidence="1">Belongs to the complex I 24 kDa subunit family.</text>
</comment>
<dbReference type="InterPro" id="IPR028431">
    <property type="entry name" value="NADP_DH_HndA-like"/>
</dbReference>
<dbReference type="PANTHER" id="PTHR43342:SF1">
    <property type="entry name" value="BIFURCATING [FEFE] HYDROGENASE GAMMA SUBUNIT"/>
    <property type="match status" value="1"/>
</dbReference>
<dbReference type="AlphaFoldDB" id="A9I087"/>
<keyword evidence="4 7" id="KW-0408">Iron</keyword>